<evidence type="ECO:0000313" key="2">
    <source>
        <dbReference type="EMBL" id="MBW0527306.1"/>
    </source>
</evidence>
<name>A0A9Q3I2P6_9BASI</name>
<feature type="region of interest" description="Disordered" evidence="1">
    <location>
        <begin position="1"/>
        <end position="59"/>
    </location>
</feature>
<dbReference type="OrthoDB" id="5582182at2759"/>
<dbReference type="Proteomes" id="UP000765509">
    <property type="component" value="Unassembled WGS sequence"/>
</dbReference>
<proteinExistence type="predicted"/>
<dbReference type="AlphaFoldDB" id="A0A9Q3I2P6"/>
<comment type="caution">
    <text evidence="2">The sequence shown here is derived from an EMBL/GenBank/DDBJ whole genome shotgun (WGS) entry which is preliminary data.</text>
</comment>
<evidence type="ECO:0000313" key="3">
    <source>
        <dbReference type="Proteomes" id="UP000765509"/>
    </source>
</evidence>
<sequence>MGQLTQTVSARNTPRGPVFKTPSMKAPDSFDDTRYNERQKERGIHQEKKPPISGSNFPSLLKVHHQKGLITGRRVSQDMPHPALLTKDNKLIYSKKESMIKEGLCAYCGGKHPIENASKGLKIDKGSKENSLASREKPEWGS</sequence>
<feature type="compositionally biased region" description="Basic and acidic residues" evidence="1">
    <location>
        <begin position="31"/>
        <end position="50"/>
    </location>
</feature>
<gene>
    <name evidence="2" type="ORF">O181_067021</name>
</gene>
<keyword evidence="3" id="KW-1185">Reference proteome</keyword>
<evidence type="ECO:0000256" key="1">
    <source>
        <dbReference type="SAM" id="MobiDB-lite"/>
    </source>
</evidence>
<feature type="compositionally biased region" description="Polar residues" evidence="1">
    <location>
        <begin position="1"/>
        <end position="12"/>
    </location>
</feature>
<dbReference type="EMBL" id="AVOT02033419">
    <property type="protein sequence ID" value="MBW0527306.1"/>
    <property type="molecule type" value="Genomic_DNA"/>
</dbReference>
<feature type="compositionally biased region" description="Basic and acidic residues" evidence="1">
    <location>
        <begin position="121"/>
        <end position="142"/>
    </location>
</feature>
<accession>A0A9Q3I2P6</accession>
<reference evidence="2" key="1">
    <citation type="submission" date="2021-03" db="EMBL/GenBank/DDBJ databases">
        <title>Draft genome sequence of rust myrtle Austropuccinia psidii MF-1, a brazilian biotype.</title>
        <authorList>
            <person name="Quecine M.C."/>
            <person name="Pachon D.M.R."/>
            <person name="Bonatelli M.L."/>
            <person name="Correr F.H."/>
            <person name="Franceschini L.M."/>
            <person name="Leite T.F."/>
            <person name="Margarido G.R.A."/>
            <person name="Almeida C.A."/>
            <person name="Ferrarezi J.A."/>
            <person name="Labate C.A."/>
        </authorList>
    </citation>
    <scope>NUCLEOTIDE SEQUENCE</scope>
    <source>
        <strain evidence="2">MF-1</strain>
    </source>
</reference>
<feature type="region of interest" description="Disordered" evidence="1">
    <location>
        <begin position="113"/>
        <end position="142"/>
    </location>
</feature>
<organism evidence="2 3">
    <name type="scientific">Austropuccinia psidii MF-1</name>
    <dbReference type="NCBI Taxonomy" id="1389203"/>
    <lineage>
        <taxon>Eukaryota</taxon>
        <taxon>Fungi</taxon>
        <taxon>Dikarya</taxon>
        <taxon>Basidiomycota</taxon>
        <taxon>Pucciniomycotina</taxon>
        <taxon>Pucciniomycetes</taxon>
        <taxon>Pucciniales</taxon>
        <taxon>Sphaerophragmiaceae</taxon>
        <taxon>Austropuccinia</taxon>
    </lineage>
</organism>
<protein>
    <submittedName>
        <fullName evidence="2">Uncharacterized protein</fullName>
    </submittedName>
</protein>